<evidence type="ECO:0000313" key="5">
    <source>
        <dbReference type="Proteomes" id="UP000681027"/>
    </source>
</evidence>
<evidence type="ECO:0000256" key="2">
    <source>
        <dbReference type="ARBA" id="ARBA00011738"/>
    </source>
</evidence>
<dbReference type="InterPro" id="IPR038471">
    <property type="entry name" value="MecA_C_sf"/>
</dbReference>
<dbReference type="InterPro" id="IPR008681">
    <property type="entry name" value="Neg-reg_MecA"/>
</dbReference>
<comment type="function">
    <text evidence="3">Enables the recognition and targeting of unfolded and aggregated proteins to the ClpC protease or to other proteins involved in proteolysis. Acts negatively in the development of competence by binding ComK and recruiting it to the ClpCP protease. When overexpressed, inhibits sporulation. Also involved in Spx degradation by ClpC.</text>
</comment>
<dbReference type="RefSeq" id="WP_213102523.1">
    <property type="nucleotide sequence ID" value="NZ_JAGYPM010000003.1"/>
</dbReference>
<name>A0ABS5NTE3_9BACI</name>
<evidence type="ECO:0000256" key="3">
    <source>
        <dbReference type="HAMAP-Rule" id="MF_01124"/>
    </source>
</evidence>
<dbReference type="PIRSF" id="PIRSF029008">
    <property type="entry name" value="MecA"/>
    <property type="match status" value="1"/>
</dbReference>
<keyword evidence="3" id="KW-0749">Sporulation</keyword>
<accession>A0ABS5NTE3</accession>
<keyword evidence="5" id="KW-1185">Reference proteome</keyword>
<evidence type="ECO:0000313" key="4">
    <source>
        <dbReference type="EMBL" id="MBS4191062.1"/>
    </source>
</evidence>
<dbReference type="PANTHER" id="PTHR39161">
    <property type="entry name" value="ADAPTER PROTEIN MECA"/>
    <property type="match status" value="1"/>
</dbReference>
<keyword evidence="3" id="KW-0178">Competence</keyword>
<dbReference type="EMBL" id="JAGYPM010000003">
    <property type="protein sequence ID" value="MBS4191062.1"/>
    <property type="molecule type" value="Genomic_DNA"/>
</dbReference>
<dbReference type="Proteomes" id="UP000681027">
    <property type="component" value="Unassembled WGS sequence"/>
</dbReference>
<comment type="caution">
    <text evidence="4">The sequence shown here is derived from an EMBL/GenBank/DDBJ whole genome shotgun (WGS) entry which is preliminary data.</text>
</comment>
<dbReference type="NCBIfam" id="NF002781">
    <property type="entry name" value="PRK02899.1"/>
    <property type="match status" value="1"/>
</dbReference>
<dbReference type="Gene3D" id="3.30.70.1950">
    <property type="match status" value="1"/>
</dbReference>
<protein>
    <recommendedName>
        <fullName evidence="3">Adapter protein MecA</fullName>
    </recommendedName>
</protein>
<reference evidence="4 5" key="1">
    <citation type="submission" date="2021-05" db="EMBL/GenBank/DDBJ databases">
        <title>Novel Bacillus species.</title>
        <authorList>
            <person name="Liu G."/>
        </authorList>
    </citation>
    <scope>NUCLEOTIDE SEQUENCE [LARGE SCALE GENOMIC DNA]</scope>
    <source>
        <strain evidence="4 5">FJAT-49705</strain>
    </source>
</reference>
<gene>
    <name evidence="3" type="primary">mecA</name>
    <name evidence="4" type="ORF">KHA94_12805</name>
</gene>
<comment type="similarity">
    <text evidence="1 3">Belongs to the MecA family.</text>
</comment>
<comment type="subunit">
    <text evidence="2 3">Homodimer.</text>
</comment>
<dbReference type="Pfam" id="PF05389">
    <property type="entry name" value="MecA"/>
    <property type="match status" value="1"/>
</dbReference>
<dbReference type="PANTHER" id="PTHR39161:SF2">
    <property type="entry name" value="ADAPTER PROTEIN MECA 2"/>
    <property type="match status" value="1"/>
</dbReference>
<evidence type="ECO:0000256" key="1">
    <source>
        <dbReference type="ARBA" id="ARBA00005397"/>
    </source>
</evidence>
<proteinExistence type="inferred from homology"/>
<comment type="domain">
    <text evidence="3">The N-terminal domain has binding sites for ComK and probably for unfolded/aggregated proteins; the C-terminal domain interacts with ClpC.</text>
</comment>
<sequence>MRLERLNYNKIKIFLTLDDLSERGLTKEDIWKDSMKWHQLFHDMLDEASAEFGVEIQGSVAVEIFSMQAQGMIMIVTMEEQGDEELLQDGFIEMQVIMGGEEEILFEFLDFEDVIQLAKRLNNMNITNGSLYAFKNFYYFYLSNQNANDINRLIAVLTEYGNPSMVSIHILKEYGAVVIKDNAIEKLVHFFSK</sequence>
<organism evidence="4 5">
    <name type="scientific">Cytobacillus citreus</name>
    <dbReference type="NCBI Taxonomy" id="2833586"/>
    <lineage>
        <taxon>Bacteria</taxon>
        <taxon>Bacillati</taxon>
        <taxon>Bacillota</taxon>
        <taxon>Bacilli</taxon>
        <taxon>Bacillales</taxon>
        <taxon>Bacillaceae</taxon>
        <taxon>Cytobacillus</taxon>
    </lineage>
</organism>
<dbReference type="HAMAP" id="MF_01124">
    <property type="entry name" value="MecA"/>
    <property type="match status" value="1"/>
</dbReference>